<dbReference type="InterPro" id="IPR042171">
    <property type="entry name" value="Acyl-CoA_hotdog"/>
</dbReference>
<dbReference type="GO" id="GO:0047617">
    <property type="term" value="F:fatty acyl-CoA hydrolase activity"/>
    <property type="evidence" value="ECO:0007669"/>
    <property type="project" value="InterPro"/>
</dbReference>
<dbReference type="VEuPathDB" id="FungiDB:CJJ09_000923"/>
<evidence type="ECO:0000256" key="2">
    <source>
        <dbReference type="ARBA" id="ARBA00022801"/>
    </source>
</evidence>
<dbReference type="VEuPathDB" id="FungiDB:CJI97_003256"/>
<dbReference type="EMBL" id="LGST01000016">
    <property type="protein sequence ID" value="KNE01243.1"/>
    <property type="molecule type" value="Genomic_DNA"/>
</dbReference>
<dbReference type="PANTHER" id="PTHR11066">
    <property type="entry name" value="ACYL-COA THIOESTERASE"/>
    <property type="match status" value="1"/>
</dbReference>
<dbReference type="SUPFAM" id="SSF54637">
    <property type="entry name" value="Thioesterase/thiol ester dehydrase-isomerase"/>
    <property type="match status" value="2"/>
</dbReference>
<sequence>MVNLSDIYAERMTDFEDALGIKQVKPDGDTHVFVLNHRLTKPLKKSKGVYGGNLAGQALLAAIRTAPEGFTPHSLHSHFVKSVSDQHRVKWTVEEISNGKTFCNRSVKAWQDKQIRYIANISLTRKNCFRQSEREYYEYEERQEQKKKEAAARGEEYDPDDDGEPIKLKPFSFQTPLPRWLLEERREDMAVDKRSANRYIYHKIPHQFMLLEDTKYEDKVPVTERKMSFFVRLGDGNLKIKDSAFQFVGLGVLSDSLFLTRLARVLRISTVNLNQTGHYFSVSLDHIIYFHDSDFDCTQWVAFGFKAVRLINNRVLLEAEMYNEAGQHVATIIQEGLVHFNGLEKQAHL</sequence>
<dbReference type="VEuPathDB" id="FungiDB:CJJ07_001273"/>
<dbReference type="Proteomes" id="UP000037122">
    <property type="component" value="Unassembled WGS sequence"/>
</dbReference>
<evidence type="ECO:0000259" key="5">
    <source>
        <dbReference type="Pfam" id="PF20789"/>
    </source>
</evidence>
<dbReference type="VEuPathDB" id="FungiDB:B9J08_003185"/>
<evidence type="ECO:0000256" key="1">
    <source>
        <dbReference type="ARBA" id="ARBA00006538"/>
    </source>
</evidence>
<dbReference type="VEuPathDB" id="FungiDB:QG37_02133"/>
<evidence type="ECO:0000259" key="4">
    <source>
        <dbReference type="Pfam" id="PF13622"/>
    </source>
</evidence>
<evidence type="ECO:0000256" key="3">
    <source>
        <dbReference type="SAM" id="MobiDB-lite"/>
    </source>
</evidence>
<dbReference type="VEuPathDB" id="FungiDB:CJI96_0001717"/>
<dbReference type="InterPro" id="IPR049450">
    <property type="entry name" value="ACOT8-like_C"/>
</dbReference>
<keyword evidence="2" id="KW-0378">Hydrolase</keyword>
<dbReference type="CDD" id="cd03445">
    <property type="entry name" value="Thioesterase_II_repeat2"/>
    <property type="match status" value="1"/>
</dbReference>
<dbReference type="PANTHER" id="PTHR11066:SF34">
    <property type="entry name" value="ACYL-COENZYME A THIOESTERASE 8"/>
    <property type="match status" value="1"/>
</dbReference>
<dbReference type="Gene3D" id="2.40.160.210">
    <property type="entry name" value="Acyl-CoA thioesterase, double hotdog domain"/>
    <property type="match status" value="1"/>
</dbReference>
<organism evidence="6 7">
    <name type="scientific">Candidozyma auris</name>
    <name type="common">Yeast</name>
    <name type="synonym">Candida auris</name>
    <dbReference type="NCBI Taxonomy" id="498019"/>
    <lineage>
        <taxon>Eukaryota</taxon>
        <taxon>Fungi</taxon>
        <taxon>Dikarya</taxon>
        <taxon>Ascomycota</taxon>
        <taxon>Saccharomycotina</taxon>
        <taxon>Pichiomycetes</taxon>
        <taxon>Metschnikowiaceae</taxon>
        <taxon>Candidozyma</taxon>
    </lineage>
</organism>
<name>A0A0L0P4E2_CANAR</name>
<comment type="similarity">
    <text evidence="1">Belongs to the C/M/P thioester hydrolase family.</text>
</comment>
<dbReference type="GO" id="GO:0009062">
    <property type="term" value="P:fatty acid catabolic process"/>
    <property type="evidence" value="ECO:0007669"/>
    <property type="project" value="TreeGrafter"/>
</dbReference>
<dbReference type="AlphaFoldDB" id="A0A0L0P4E2"/>
<dbReference type="GO" id="GO:0006637">
    <property type="term" value="P:acyl-CoA metabolic process"/>
    <property type="evidence" value="ECO:0007669"/>
    <property type="project" value="InterPro"/>
</dbReference>
<protein>
    <recommendedName>
        <fullName evidence="8">Acyl-CoA thioesterase II</fullName>
    </recommendedName>
</protein>
<reference evidence="7" key="1">
    <citation type="journal article" date="2015" name="BMC Genomics">
        <title>Draft genome of a commonly misdiagnosed multidrug resistant pathogen Candida auris.</title>
        <authorList>
            <person name="Chatterjee S."/>
            <person name="Alampalli S.V."/>
            <person name="Nageshan R.K."/>
            <person name="Chettiar S.T."/>
            <person name="Joshi S."/>
            <person name="Tatu U.S."/>
        </authorList>
    </citation>
    <scope>NUCLEOTIDE SEQUENCE [LARGE SCALE GENOMIC DNA]</scope>
    <source>
        <strain evidence="7">6684</strain>
    </source>
</reference>
<feature type="domain" description="Acyl-CoA thioesterase-like N-terminal HotDog" evidence="4">
    <location>
        <begin position="48"/>
        <end position="117"/>
    </location>
</feature>
<feature type="compositionally biased region" description="Basic and acidic residues" evidence="3">
    <location>
        <begin position="140"/>
        <end position="156"/>
    </location>
</feature>
<evidence type="ECO:0008006" key="8">
    <source>
        <dbReference type="Google" id="ProtNLM"/>
    </source>
</evidence>
<dbReference type="InterPro" id="IPR003703">
    <property type="entry name" value="Acyl_CoA_thio"/>
</dbReference>
<evidence type="ECO:0000313" key="7">
    <source>
        <dbReference type="Proteomes" id="UP000037122"/>
    </source>
</evidence>
<evidence type="ECO:0000313" key="6">
    <source>
        <dbReference type="EMBL" id="KNE01243.1"/>
    </source>
</evidence>
<feature type="region of interest" description="Disordered" evidence="3">
    <location>
        <begin position="140"/>
        <end position="169"/>
    </location>
</feature>
<dbReference type="Pfam" id="PF13622">
    <property type="entry name" value="4HBT_3"/>
    <property type="match status" value="1"/>
</dbReference>
<dbReference type="GO" id="GO:0005782">
    <property type="term" value="C:peroxisomal matrix"/>
    <property type="evidence" value="ECO:0007669"/>
    <property type="project" value="UniProtKB-SubCell"/>
</dbReference>
<dbReference type="InterPro" id="IPR029069">
    <property type="entry name" value="HotDog_dom_sf"/>
</dbReference>
<comment type="caution">
    <text evidence="6">The sequence shown here is derived from an EMBL/GenBank/DDBJ whole genome shotgun (WGS) entry which is preliminary data.</text>
</comment>
<accession>A0A0L0P4E2</accession>
<feature type="domain" description="Acyl-CoA thioesterase-like C-terminal" evidence="5">
    <location>
        <begin position="225"/>
        <end position="338"/>
    </location>
</feature>
<proteinExistence type="inferred from homology"/>
<dbReference type="Pfam" id="PF20789">
    <property type="entry name" value="4HBT_3C"/>
    <property type="match status" value="1"/>
</dbReference>
<dbReference type="CDD" id="cd03444">
    <property type="entry name" value="Thioesterase_II_repeat1"/>
    <property type="match status" value="1"/>
</dbReference>
<gene>
    <name evidence="6" type="ORF">QG37_02133</name>
</gene>
<dbReference type="InterPro" id="IPR049449">
    <property type="entry name" value="TesB_ACOT8-like_N"/>
</dbReference>